<dbReference type="RefSeq" id="XP_029404401.2">
    <property type="nucleotide sequence ID" value="XM_029548541.2"/>
</dbReference>
<reference evidence="1" key="1">
    <citation type="submission" date="2025-05" db="UniProtKB">
        <authorList>
            <consortium name="RefSeq"/>
        </authorList>
    </citation>
    <scope>NUCLEOTIDE SEQUENCE [LARGE SCALE GENOMIC DNA]</scope>
</reference>
<protein>
    <submittedName>
        <fullName evidence="2">Uncharacterized protein LOC105221771 isoform X1</fullName>
    </submittedName>
</protein>
<gene>
    <name evidence="2" type="primary">LOC105221771</name>
</gene>
<sequence>MLQLVAFRYFRWFWLCRIIQNSFNVYFHLCTLTPISKTPVQSDRFSLDLTEDLQVFIEGKTISFEEQNLNHSTRLEGTQNTEEKMFEIENDENKPINVNASVQHKTKPKKAYYDESMFEDKQQAVQWQRSSDDSFMALEKMCDKTASDPNSTLFQYIHSDDKELIVEDVKKRSGNDFKTPCKKELQEIDEEAKSLQRLLHDLCVQEQKQLEIDTPLKGIDVTQLEDIEAPSKLWDTTILGETTLQTSPVKMVGLLRPSTIIEECDEEDDFNNASCVDDDLSSHVSFQSAVKGSETSATSYYDTAHETTDASAVSKDSKTHEEYVSKEVEDLDSSLELIQLDKTLAAPQQQLISVLDITSDDPKIVHNTKNQSPSPSSDESAGVIELLSDDESEELITSHNKANITVKDEFKRECDSVVEDHNKPDKYLYKSLYTSSGLKSTESDELENSLENDKENCGEVFDESGEQSMHFNDTMEEVEYMMKKGMQYMAATASPNVGLNIQTPIVKKVELVPATMTVKPLKEKERTFTYSPKKQNSNYSSPAKKALNAKPTAIVTGTKAKQLLSSPRRTPQSSAQKNKRFEMDLRPMPKFELFKRPASAIPTRLKEPTGSKQFSHIVSPVGAYMKKTATTPLMTNLKQRTDRPDVHNATVFRELEQETKVHQPKFALKVNTGTKTSSLPKKAYISSEFKHIVDERTPVTIPGGKKIQKYLENAMLPTVVRHEGKLKMSANQVNHKETANKASFGNTTQRNNGSLANLSLMSGDISVYTMKDARKF</sequence>
<name>A0A8N4L029_BACDO</name>
<organism evidence="1 2">
    <name type="scientific">Bactrocera dorsalis</name>
    <name type="common">Oriental fruit fly</name>
    <name type="synonym">Dacus dorsalis</name>
    <dbReference type="NCBI Taxonomy" id="27457"/>
    <lineage>
        <taxon>Eukaryota</taxon>
        <taxon>Metazoa</taxon>
        <taxon>Ecdysozoa</taxon>
        <taxon>Arthropoda</taxon>
        <taxon>Hexapoda</taxon>
        <taxon>Insecta</taxon>
        <taxon>Pterygota</taxon>
        <taxon>Neoptera</taxon>
        <taxon>Endopterygota</taxon>
        <taxon>Diptera</taxon>
        <taxon>Brachycera</taxon>
        <taxon>Muscomorpha</taxon>
        <taxon>Tephritoidea</taxon>
        <taxon>Tephritidae</taxon>
        <taxon>Bactrocera</taxon>
        <taxon>Bactrocera</taxon>
    </lineage>
</organism>
<dbReference type="GeneID" id="105221771"/>
<proteinExistence type="predicted"/>
<evidence type="ECO:0000313" key="1">
    <source>
        <dbReference type="Proteomes" id="UP001652620"/>
    </source>
</evidence>
<dbReference type="Proteomes" id="UP001652620">
    <property type="component" value="Chromosome 1"/>
</dbReference>
<evidence type="ECO:0000313" key="2">
    <source>
        <dbReference type="RefSeq" id="XP_029404401.2"/>
    </source>
</evidence>
<keyword evidence="1" id="KW-1185">Reference proteome</keyword>
<dbReference type="AlphaFoldDB" id="A0A8N4L029"/>
<accession>A0A8N4L029</accession>
<reference evidence="2" key="2">
    <citation type="submission" date="2025-08" db="UniProtKB">
        <authorList>
            <consortium name="RefSeq"/>
        </authorList>
    </citation>
    <scope>IDENTIFICATION</scope>
    <source>
        <tissue evidence="2">Adult</tissue>
    </source>
</reference>
<dbReference type="OrthoDB" id="69711at2759"/>